<keyword evidence="3" id="KW-1185">Reference proteome</keyword>
<evidence type="ECO:0000313" key="3">
    <source>
        <dbReference type="Proteomes" id="UP000515847"/>
    </source>
</evidence>
<sequence>MSQKLLRFFTTILIGFITLAVLVGGTYFYNKLVFTEPLEAAVTKLPSVSAFKFEQVNSRSKITVQFKDSQRLRDSFYQLLDQMEKQSPKNLAHLTVEIANTPNAALEKFLTDSRLPIFEALSTGKFTELPNHLTSLAQKNSVTYMLDLDNNFIFLTAKDEQQTAHIIINRGSSPIQIINTMGGNYL</sequence>
<organism evidence="2 3">
    <name type="scientific">Thermanaerosceptrum fracticalcis</name>
    <dbReference type="NCBI Taxonomy" id="1712410"/>
    <lineage>
        <taxon>Bacteria</taxon>
        <taxon>Bacillati</taxon>
        <taxon>Bacillota</taxon>
        <taxon>Clostridia</taxon>
        <taxon>Eubacteriales</taxon>
        <taxon>Peptococcaceae</taxon>
        <taxon>Thermanaerosceptrum</taxon>
    </lineage>
</organism>
<protein>
    <submittedName>
        <fullName evidence="2">Uncharacterized protein</fullName>
    </submittedName>
</protein>
<dbReference type="AlphaFoldDB" id="A0A7G6E0U5"/>
<keyword evidence="1" id="KW-0812">Transmembrane</keyword>
<keyword evidence="1" id="KW-0472">Membrane</keyword>
<accession>A0A7G6E0U5</accession>
<dbReference type="RefSeq" id="WP_034419797.1">
    <property type="nucleotide sequence ID" value="NZ_CP045798.1"/>
</dbReference>
<dbReference type="KEGG" id="tfr:BR63_04865"/>
<keyword evidence="1" id="KW-1133">Transmembrane helix</keyword>
<dbReference type="Proteomes" id="UP000515847">
    <property type="component" value="Chromosome"/>
</dbReference>
<proteinExistence type="predicted"/>
<evidence type="ECO:0000313" key="2">
    <source>
        <dbReference type="EMBL" id="QNB45699.1"/>
    </source>
</evidence>
<dbReference type="EMBL" id="CP045798">
    <property type="protein sequence ID" value="QNB45699.1"/>
    <property type="molecule type" value="Genomic_DNA"/>
</dbReference>
<gene>
    <name evidence="2" type="ORF">BR63_04865</name>
</gene>
<evidence type="ECO:0000256" key="1">
    <source>
        <dbReference type="SAM" id="Phobius"/>
    </source>
</evidence>
<name>A0A7G6E0U5_THEFR</name>
<feature type="transmembrane region" description="Helical" evidence="1">
    <location>
        <begin position="6"/>
        <end position="29"/>
    </location>
</feature>
<reference evidence="2 3" key="1">
    <citation type="journal article" date="2019" name="Front. Microbiol.">
        <title>Thermoanaerosceptrum fracticalcis gen. nov. sp. nov., a Novel Fumarate-Fermenting Microorganism From a Deep Fractured Carbonate Aquifer of the US Great Basin.</title>
        <authorList>
            <person name="Hamilton-Brehm S.D."/>
            <person name="Stewart L.E."/>
            <person name="Zavarin M."/>
            <person name="Caldwell M."/>
            <person name="Lawson P.A."/>
            <person name="Onstott T.C."/>
            <person name="Grzymski J."/>
            <person name="Neveux I."/>
            <person name="Lollar B.S."/>
            <person name="Russell C.E."/>
            <person name="Moser D.P."/>
        </authorList>
    </citation>
    <scope>NUCLEOTIDE SEQUENCE [LARGE SCALE GENOMIC DNA]</scope>
    <source>
        <strain evidence="2 3">DRI-13</strain>
    </source>
</reference>